<proteinExistence type="predicted"/>
<organism evidence="1">
    <name type="scientific">marine metagenome</name>
    <dbReference type="NCBI Taxonomy" id="408172"/>
    <lineage>
        <taxon>unclassified sequences</taxon>
        <taxon>metagenomes</taxon>
        <taxon>ecological metagenomes</taxon>
    </lineage>
</organism>
<sequence length="24" mass="2681">TQVNKERTQPLDYAVTLEADGGKF</sequence>
<evidence type="ECO:0000313" key="1">
    <source>
        <dbReference type="EMBL" id="SVD19187.1"/>
    </source>
</evidence>
<gene>
    <name evidence="1" type="ORF">METZ01_LOCUS372041</name>
</gene>
<dbReference type="EMBL" id="UINC01135187">
    <property type="protein sequence ID" value="SVD19187.1"/>
    <property type="molecule type" value="Genomic_DNA"/>
</dbReference>
<accession>A0A382TCJ4</accession>
<reference evidence="1" key="1">
    <citation type="submission" date="2018-05" db="EMBL/GenBank/DDBJ databases">
        <authorList>
            <person name="Lanie J.A."/>
            <person name="Ng W.-L."/>
            <person name="Kazmierczak K.M."/>
            <person name="Andrzejewski T.M."/>
            <person name="Davidsen T.M."/>
            <person name="Wayne K.J."/>
            <person name="Tettelin H."/>
            <person name="Glass J.I."/>
            <person name="Rusch D."/>
            <person name="Podicherti R."/>
            <person name="Tsui H.-C.T."/>
            <person name="Winkler M.E."/>
        </authorList>
    </citation>
    <scope>NUCLEOTIDE SEQUENCE</scope>
</reference>
<protein>
    <submittedName>
        <fullName evidence="1">Uncharacterized protein</fullName>
    </submittedName>
</protein>
<feature type="non-terminal residue" evidence="1">
    <location>
        <position position="1"/>
    </location>
</feature>
<dbReference type="AlphaFoldDB" id="A0A382TCJ4"/>
<name>A0A382TCJ4_9ZZZZ</name>